<dbReference type="Proteomes" id="UP000587462">
    <property type="component" value="Unassembled WGS sequence"/>
</dbReference>
<dbReference type="SUPFAM" id="SSF53901">
    <property type="entry name" value="Thiolase-like"/>
    <property type="match status" value="1"/>
</dbReference>
<dbReference type="RefSeq" id="WP_171079069.1">
    <property type="nucleotide sequence ID" value="NZ_BNBU01000002.1"/>
</dbReference>
<reference evidence="1 2" key="1">
    <citation type="submission" date="2020-04" db="EMBL/GenBank/DDBJ databases">
        <title>Draft Genome Sequence of Streptomyces morookaense DSM 40503, an 8-azaguanine-producing strain.</title>
        <authorList>
            <person name="Qi J."/>
            <person name="Gao J.-M."/>
        </authorList>
    </citation>
    <scope>NUCLEOTIDE SEQUENCE [LARGE SCALE GENOMIC DNA]</scope>
    <source>
        <strain evidence="1 2">DSM 40503</strain>
    </source>
</reference>
<dbReference type="EMBL" id="JABBXF010000010">
    <property type="protein sequence ID" value="NVK77286.1"/>
    <property type="molecule type" value="Genomic_DNA"/>
</dbReference>
<protein>
    <submittedName>
        <fullName evidence="1">Polyketide synthase</fullName>
    </submittedName>
</protein>
<evidence type="ECO:0000313" key="2">
    <source>
        <dbReference type="Proteomes" id="UP000587462"/>
    </source>
</evidence>
<keyword evidence="2" id="KW-1185">Reference proteome</keyword>
<organism evidence="1 2">
    <name type="scientific">Streptomyces morookaense</name>
    <name type="common">Streptoverticillium morookaense</name>
    <dbReference type="NCBI Taxonomy" id="1970"/>
    <lineage>
        <taxon>Bacteria</taxon>
        <taxon>Bacillati</taxon>
        <taxon>Actinomycetota</taxon>
        <taxon>Actinomycetes</taxon>
        <taxon>Kitasatosporales</taxon>
        <taxon>Streptomycetaceae</taxon>
        <taxon>Streptomyces</taxon>
    </lineage>
</organism>
<evidence type="ECO:0000313" key="1">
    <source>
        <dbReference type="EMBL" id="NVK77286.1"/>
    </source>
</evidence>
<dbReference type="InterPro" id="IPR016039">
    <property type="entry name" value="Thiolase-like"/>
</dbReference>
<name>A0A7Y7B1G3_STRMO</name>
<gene>
    <name evidence="1" type="ORF">HG542_06380</name>
</gene>
<dbReference type="Gene3D" id="3.40.47.10">
    <property type="match status" value="1"/>
</dbReference>
<proteinExistence type="predicted"/>
<dbReference type="AlphaFoldDB" id="A0A7Y7B1G3"/>
<comment type="caution">
    <text evidence="1">The sequence shown here is derived from an EMBL/GenBank/DDBJ whole genome shotgun (WGS) entry which is preliminary data.</text>
</comment>
<accession>A0A7Y7B1G3</accession>
<dbReference type="GO" id="GO:0016747">
    <property type="term" value="F:acyltransferase activity, transferring groups other than amino-acyl groups"/>
    <property type="evidence" value="ECO:0007669"/>
    <property type="project" value="UniProtKB-ARBA"/>
</dbReference>
<sequence length="172" mass="17969">MNPAAVPFVAPPESVLARAEVTSTDPEEFSRNAPSTYADPVAWLAVEAARRALADVPEVLAAREDTAVLAVSAHATIGTMHGIVRRIRAGRVSPLHFAGANPGLLAGAVCREWQLKGPSLTLTMPPAHGTDAALTVARGLLGRALAPYVLLLTHEADEAGHTAVCTVWGRQS</sequence>